<dbReference type="VEuPathDB" id="TriTrypDB:TRSC58_04442"/>
<proteinExistence type="inferred from homology"/>
<evidence type="ECO:0000313" key="6">
    <source>
        <dbReference type="EMBL" id="RNF01193.1"/>
    </source>
</evidence>
<dbReference type="InterPro" id="IPR019559">
    <property type="entry name" value="Cullin_neddylation_domain"/>
</dbReference>
<dbReference type="InterPro" id="IPR036388">
    <property type="entry name" value="WH-like_DNA-bd_sf"/>
</dbReference>
<dbReference type="SMART" id="SM00884">
    <property type="entry name" value="Cullin_Nedd8"/>
    <property type="match status" value="1"/>
</dbReference>
<evidence type="ECO:0000256" key="4">
    <source>
        <dbReference type="SAM" id="MobiDB-lite"/>
    </source>
</evidence>
<dbReference type="GeneID" id="40331095"/>
<comment type="similarity">
    <text evidence="1 2 3">Belongs to the cullin family.</text>
</comment>
<name>A0A422N6U7_TRYRA</name>
<dbReference type="InterPro" id="IPR016159">
    <property type="entry name" value="Cullin_repeat-like_dom_sf"/>
</dbReference>
<dbReference type="Pfam" id="PF26557">
    <property type="entry name" value="Cullin_AB"/>
    <property type="match status" value="1"/>
</dbReference>
<protein>
    <submittedName>
        <fullName evidence="6">Cullin</fullName>
    </submittedName>
</protein>
<feature type="compositionally biased region" description="Basic and acidic residues" evidence="4">
    <location>
        <begin position="316"/>
        <end position="327"/>
    </location>
</feature>
<evidence type="ECO:0000256" key="3">
    <source>
        <dbReference type="RuleBase" id="RU003829"/>
    </source>
</evidence>
<dbReference type="PANTHER" id="PTHR11932">
    <property type="entry name" value="CULLIN"/>
    <property type="match status" value="1"/>
</dbReference>
<dbReference type="InterPro" id="IPR036390">
    <property type="entry name" value="WH_DNA-bd_sf"/>
</dbReference>
<evidence type="ECO:0000259" key="5">
    <source>
        <dbReference type="PROSITE" id="PS50069"/>
    </source>
</evidence>
<feature type="region of interest" description="Disordered" evidence="4">
    <location>
        <begin position="300"/>
        <end position="337"/>
    </location>
</feature>
<dbReference type="PROSITE" id="PS50069">
    <property type="entry name" value="CULLIN_2"/>
    <property type="match status" value="1"/>
</dbReference>
<dbReference type="AlphaFoldDB" id="A0A422N6U7"/>
<evidence type="ECO:0000313" key="7">
    <source>
        <dbReference type="Proteomes" id="UP000283634"/>
    </source>
</evidence>
<sequence>MSLSFAQTSISGNREDSDGDCSNDKRVDCSRIHESDAFSWLQDRSSVDDLWPGVESYLVQAAHTIRTGSAEMMDRLRDVKHRMNWYAAIYSVCSGHPQKSGEVYQHLSLFLLNDLEVNVLRPFLLRGAACGSSSLSCLCQQFVQQYRLFMAFRRVVLSCFSYLDQYFTVKFRLDPVTALCAKMFYVVVYEPIKEVLVSELLELADAARTAQLHGSAVSSEASDVQQTLWAIVEILTTVKAFSTSSEATAQTARPHHKEDASGLCNDVHNGGEGSTVFAAVTAELERRQGLTTTPRCDVLRKRSESPEPRLGISSNSDHDQMQRRVVSEGHGGGSSAKGWDAVATKSFNAIHMLREMLKKRLAVEVITSHLITNPSGKKGLQNSGNVLGSGGGGGGGAAAATTTGGVSGREGGATCSAYSVGVSIVDVVQPLHFVIFLDFGVQYVEAAEIHYRKQRMVQLSQPEGWIDYIPWVQRCLAVERVLLRDVNAPLFLSALQERINHVLLVEIHRQIILAKEVGFRAHLDAWDRHTKQGAANMLKDLTSSSSASTGVTVLGDAGDADADVARSPATCILAPSTNLWERFSQEELGNRIKGFVTAFLSVQDEACWTLLASEFASKVFMDTAALFLAYMSQLGALTQQQQHHQEEEAPPRLRRPASWLQTSQWTTALPLRQRGLAEAGEIVPSEVKPVTQQSLAMGLISDLVDVSMHYSDLICTKFGEHPPMQLAMADALREVLNPERWSKLVVGGVMRGGVSALSRGELPSFLLYHDVAKTTLGVLNKLTAMRGTKEIAVPQFLAMYCDQLCRRELDDVVTDPTDHIVYLIALLDDKDVFFEHYKSLLARRLLLLPWAKLNMDREHALMHKLHHALGRALTYRLEAMLRDYEANTSMNEEFGRFNVCFALPAKLRVQVLTAVHWPTYRVVSLTPCDSLARVMKAFTDYYIGLHPSRMLHWIHTLGSATLHAVFPKGSKEVIANTLQAHILLLVSDACNAGGSIAAVGPETNADQTTAKRPRLLSGREISAAMGVELRDIYIYLAPLVQHKLYNLLKRVGPSAEAGAGPTAPPSPPSLLPFTEDVAPAAVTAAGRLLPEDKFTLNVDYTHRLRKFKLPVARPTRGDGSKGSTFDPTYAERRETALSGGVEVSRRLQTDTAIVRVMKSRRALRYYELLDLTIQQLAKYFVPRARSVKMQVEDLVCRGFLRRSEVDASVFEYIA</sequence>
<accession>A0A422N6U7</accession>
<dbReference type="GO" id="GO:0031625">
    <property type="term" value="F:ubiquitin protein ligase binding"/>
    <property type="evidence" value="ECO:0007669"/>
    <property type="project" value="InterPro"/>
</dbReference>
<dbReference type="Gene3D" id="1.10.10.10">
    <property type="entry name" value="Winged helix-like DNA-binding domain superfamily/Winged helix DNA-binding domain"/>
    <property type="match status" value="1"/>
</dbReference>
<dbReference type="SUPFAM" id="SSF74788">
    <property type="entry name" value="Cullin repeat-like"/>
    <property type="match status" value="1"/>
</dbReference>
<gene>
    <name evidence="6" type="ORF">TraAM80_07162</name>
</gene>
<dbReference type="SUPFAM" id="SSF46785">
    <property type="entry name" value="Winged helix' DNA-binding domain"/>
    <property type="match status" value="1"/>
</dbReference>
<dbReference type="EMBL" id="MKGL01000287">
    <property type="protein sequence ID" value="RNF01193.1"/>
    <property type="molecule type" value="Genomic_DNA"/>
</dbReference>
<comment type="caution">
    <text evidence="6">The sequence shown here is derived from an EMBL/GenBank/DDBJ whole genome shotgun (WGS) entry which is preliminary data.</text>
</comment>
<dbReference type="Proteomes" id="UP000283634">
    <property type="component" value="Unassembled WGS sequence"/>
</dbReference>
<dbReference type="OMA" id="ITSAGCE"/>
<feature type="region of interest" description="Disordered" evidence="4">
    <location>
        <begin position="1"/>
        <end position="23"/>
    </location>
</feature>
<dbReference type="Pfam" id="PF00888">
    <property type="entry name" value="Cullin"/>
    <property type="match status" value="2"/>
</dbReference>
<dbReference type="InterPro" id="IPR059120">
    <property type="entry name" value="Cullin-like_AB"/>
</dbReference>
<dbReference type="InterPro" id="IPR036317">
    <property type="entry name" value="Cullin_homology_sf"/>
</dbReference>
<dbReference type="Gene3D" id="1.20.1310.10">
    <property type="entry name" value="Cullin Repeats"/>
    <property type="match status" value="1"/>
</dbReference>
<organism evidence="6 7">
    <name type="scientific">Trypanosoma rangeli</name>
    <dbReference type="NCBI Taxonomy" id="5698"/>
    <lineage>
        <taxon>Eukaryota</taxon>
        <taxon>Discoba</taxon>
        <taxon>Euglenozoa</taxon>
        <taxon>Kinetoplastea</taxon>
        <taxon>Metakinetoplastina</taxon>
        <taxon>Trypanosomatida</taxon>
        <taxon>Trypanosomatidae</taxon>
        <taxon>Trypanosoma</taxon>
        <taxon>Herpetosoma</taxon>
    </lineage>
</organism>
<dbReference type="InterPro" id="IPR045093">
    <property type="entry name" value="Cullin"/>
</dbReference>
<feature type="compositionally biased region" description="Polar residues" evidence="4">
    <location>
        <begin position="1"/>
        <end position="12"/>
    </location>
</feature>
<reference evidence="6 7" key="1">
    <citation type="journal article" date="2018" name="BMC Genomics">
        <title>Genomic comparison of Trypanosoma conorhini and Trypanosoma rangeli to Trypanosoma cruzi strains of high and low virulence.</title>
        <authorList>
            <person name="Bradwell K.R."/>
            <person name="Koparde V.N."/>
            <person name="Matveyev A.V."/>
            <person name="Serrano M.G."/>
            <person name="Alves J.M."/>
            <person name="Parikh H."/>
            <person name="Huang B."/>
            <person name="Lee V."/>
            <person name="Espinosa-Alvarez O."/>
            <person name="Ortiz P.A."/>
            <person name="Costa-Martins A.G."/>
            <person name="Teixeira M.M."/>
            <person name="Buck G.A."/>
        </authorList>
    </citation>
    <scope>NUCLEOTIDE SEQUENCE [LARGE SCALE GENOMIC DNA]</scope>
    <source>
        <strain evidence="6 7">AM80</strain>
    </source>
</reference>
<dbReference type="RefSeq" id="XP_029236194.1">
    <property type="nucleotide sequence ID" value="XM_029383969.1"/>
</dbReference>
<evidence type="ECO:0000256" key="2">
    <source>
        <dbReference type="PROSITE-ProRule" id="PRU00330"/>
    </source>
</evidence>
<dbReference type="OrthoDB" id="27073at2759"/>
<dbReference type="SUPFAM" id="SSF75632">
    <property type="entry name" value="Cullin homology domain"/>
    <property type="match status" value="1"/>
</dbReference>
<keyword evidence="7" id="KW-1185">Reference proteome</keyword>
<evidence type="ECO:0000256" key="1">
    <source>
        <dbReference type="ARBA" id="ARBA00006019"/>
    </source>
</evidence>
<dbReference type="InterPro" id="IPR016158">
    <property type="entry name" value="Cullin_homology"/>
</dbReference>
<dbReference type="GO" id="GO:0006511">
    <property type="term" value="P:ubiquitin-dependent protein catabolic process"/>
    <property type="evidence" value="ECO:0007669"/>
    <property type="project" value="InterPro"/>
</dbReference>
<dbReference type="SMART" id="SM00182">
    <property type="entry name" value="CULLIN"/>
    <property type="match status" value="1"/>
</dbReference>
<dbReference type="InterPro" id="IPR001373">
    <property type="entry name" value="Cullin_N"/>
</dbReference>
<feature type="domain" description="Cullin family profile" evidence="5">
    <location>
        <begin position="792"/>
        <end position="1040"/>
    </location>
</feature>
<dbReference type="Pfam" id="PF10557">
    <property type="entry name" value="Cullin_Nedd8"/>
    <property type="match status" value="1"/>
</dbReference>
<dbReference type="Gene3D" id="3.30.230.130">
    <property type="entry name" value="Cullin, Chain C, Domain 2"/>
    <property type="match status" value="1"/>
</dbReference>